<gene>
    <name evidence="4" type="ORF">GDO78_021657</name>
</gene>
<dbReference type="PANTHER" id="PTHR23352:SF4">
    <property type="entry name" value="NEURAL PROLIFERATION DIFFERENTIATION AND CONTROL PROTEIN 1"/>
    <property type="match status" value="1"/>
</dbReference>
<dbReference type="EMBL" id="WNTK01000683">
    <property type="protein sequence ID" value="KAG9468924.1"/>
    <property type="molecule type" value="Genomic_DNA"/>
</dbReference>
<feature type="signal peptide" evidence="3">
    <location>
        <begin position="1"/>
        <end position="33"/>
    </location>
</feature>
<evidence type="ECO:0000256" key="3">
    <source>
        <dbReference type="SAM" id="SignalP"/>
    </source>
</evidence>
<feature type="region of interest" description="Disordered" evidence="1">
    <location>
        <begin position="103"/>
        <end position="138"/>
    </location>
</feature>
<keyword evidence="2" id="KW-1133">Transmembrane helix</keyword>
<proteinExistence type="predicted"/>
<dbReference type="AlphaFoldDB" id="A0A8J6EGS3"/>
<keyword evidence="5" id="KW-1185">Reference proteome</keyword>
<reference evidence="4" key="1">
    <citation type="thesis" date="2020" institute="ProQuest LLC" country="789 East Eisenhower Parkway, Ann Arbor, MI, USA">
        <title>Comparative Genomics and Chromosome Evolution.</title>
        <authorList>
            <person name="Mudd A.B."/>
        </authorList>
    </citation>
    <scope>NUCLEOTIDE SEQUENCE</scope>
    <source>
        <strain evidence="4">HN-11 Male</strain>
        <tissue evidence="4">Kidney and liver</tissue>
    </source>
</reference>
<keyword evidence="3" id="KW-0732">Signal</keyword>
<accession>A0A8J6EGS3</accession>
<feature type="transmembrane region" description="Helical" evidence="2">
    <location>
        <begin position="140"/>
        <end position="164"/>
    </location>
</feature>
<evidence type="ECO:0008006" key="6">
    <source>
        <dbReference type="Google" id="ProtNLM"/>
    </source>
</evidence>
<dbReference type="OrthoDB" id="6270617at2759"/>
<feature type="chain" id="PRO_5035169999" description="Neural proliferation differentiation and control protein 1" evidence="3">
    <location>
        <begin position="34"/>
        <end position="277"/>
    </location>
</feature>
<evidence type="ECO:0000313" key="4">
    <source>
        <dbReference type="EMBL" id="KAG9468924.1"/>
    </source>
</evidence>
<evidence type="ECO:0000313" key="5">
    <source>
        <dbReference type="Proteomes" id="UP000770717"/>
    </source>
</evidence>
<protein>
    <recommendedName>
        <fullName evidence="6">Neural proliferation differentiation and control protein 1</fullName>
    </recommendedName>
</protein>
<dbReference type="PANTHER" id="PTHR23352">
    <property type="entry name" value="NEURAL PROLIFERATION DIFFERENTIATION AND CONTROL PROTEIN-1 NPDC-1 PROTEIN"/>
    <property type="match status" value="1"/>
</dbReference>
<dbReference type="GO" id="GO:0016020">
    <property type="term" value="C:membrane"/>
    <property type="evidence" value="ECO:0007669"/>
    <property type="project" value="InterPro"/>
</dbReference>
<name>A0A8J6EGS3_ELECQ</name>
<dbReference type="InterPro" id="IPR009635">
    <property type="entry name" value="NPDC1"/>
</dbReference>
<comment type="caution">
    <text evidence="4">The sequence shown here is derived from an EMBL/GenBank/DDBJ whole genome shotgun (WGS) entry which is preliminary data.</text>
</comment>
<dbReference type="Proteomes" id="UP000770717">
    <property type="component" value="Unassembled WGS sequence"/>
</dbReference>
<feature type="region of interest" description="Disordered" evidence="1">
    <location>
        <begin position="225"/>
        <end position="277"/>
    </location>
</feature>
<evidence type="ECO:0000256" key="2">
    <source>
        <dbReference type="SAM" id="Phobius"/>
    </source>
</evidence>
<organism evidence="4 5">
    <name type="scientific">Eleutherodactylus coqui</name>
    <name type="common">Puerto Rican coqui</name>
    <dbReference type="NCBI Taxonomy" id="57060"/>
    <lineage>
        <taxon>Eukaryota</taxon>
        <taxon>Metazoa</taxon>
        <taxon>Chordata</taxon>
        <taxon>Craniata</taxon>
        <taxon>Vertebrata</taxon>
        <taxon>Euteleostomi</taxon>
        <taxon>Amphibia</taxon>
        <taxon>Batrachia</taxon>
        <taxon>Anura</taxon>
        <taxon>Neobatrachia</taxon>
        <taxon>Hyloidea</taxon>
        <taxon>Eleutherodactylidae</taxon>
        <taxon>Eleutherodactylinae</taxon>
        <taxon>Eleutherodactylus</taxon>
        <taxon>Eleutherodactylus</taxon>
    </lineage>
</organism>
<dbReference type="Pfam" id="PF06809">
    <property type="entry name" value="NPDC1"/>
    <property type="match status" value="2"/>
</dbReference>
<keyword evidence="2" id="KW-0472">Membrane</keyword>
<evidence type="ECO:0000256" key="1">
    <source>
        <dbReference type="SAM" id="MobiDB-lite"/>
    </source>
</evidence>
<sequence length="277" mass="29744">MGGSSGSGIPLGTAVCFCLLLLATCSRSPASLCHNSLDCPLHKREVCPPGSAECGPCIHGYKENREGRCVDARSVVIPPEAAIDLLGSMLEKQNSQLSALAQKVNTTSPPAPEPPAEGGPSGRRDPPEAPRTTRHPPNDAVLLGVVVGCAVAGLLALIVAGACWCRMRKEIKLAERTDYPAYKQPPPPYEKTSPGDKKLAQNAQMYHYQHQKQQMISMEKNKDELKHPDSAVTSDEENEDGDFTVYECPGLAPTGEMEVKNPLFDDSSLQHPTNGPH</sequence>
<feature type="compositionally biased region" description="Polar residues" evidence="1">
    <location>
        <begin position="267"/>
        <end position="277"/>
    </location>
</feature>
<keyword evidence="2" id="KW-0812">Transmembrane</keyword>